<dbReference type="GO" id="GO:1904680">
    <property type="term" value="F:peptide transmembrane transporter activity"/>
    <property type="evidence" value="ECO:0007669"/>
    <property type="project" value="TreeGrafter"/>
</dbReference>
<dbReference type="SUPFAM" id="SSF53850">
    <property type="entry name" value="Periplasmic binding protein-like II"/>
    <property type="match status" value="1"/>
</dbReference>
<evidence type="ECO:0000313" key="5">
    <source>
        <dbReference type="Proteomes" id="UP000244934"/>
    </source>
</evidence>
<dbReference type="GO" id="GO:0042884">
    <property type="term" value="P:microcin transport"/>
    <property type="evidence" value="ECO:0007669"/>
    <property type="project" value="TreeGrafter"/>
</dbReference>
<feature type="chain" id="PRO_5015359489" evidence="2">
    <location>
        <begin position="27"/>
        <end position="615"/>
    </location>
</feature>
<reference evidence="5" key="1">
    <citation type="submission" date="2018-03" db="EMBL/GenBank/DDBJ databases">
        <authorList>
            <person name="Navarro De La Torre S."/>
        </authorList>
    </citation>
    <scope>NUCLEOTIDE SEQUENCE [LARGE SCALE GENOMIC DNA]</scope>
    <source>
        <strain evidence="5">EAod3</strain>
    </source>
</reference>
<evidence type="ECO:0000313" key="4">
    <source>
        <dbReference type="EMBL" id="SPJ34712.1"/>
    </source>
</evidence>
<protein>
    <submittedName>
        <fullName evidence="4">Oligopeptide-binding protein AppA</fullName>
    </submittedName>
</protein>
<dbReference type="Gene3D" id="3.10.105.10">
    <property type="entry name" value="Dipeptide-binding Protein, Domain 3"/>
    <property type="match status" value="1"/>
</dbReference>
<organism evidence="4 5">
    <name type="scientific">Kushneria phyllosphaerae</name>
    <dbReference type="NCBI Taxonomy" id="2100822"/>
    <lineage>
        <taxon>Bacteria</taxon>
        <taxon>Pseudomonadati</taxon>
        <taxon>Pseudomonadota</taxon>
        <taxon>Gammaproteobacteria</taxon>
        <taxon>Oceanospirillales</taxon>
        <taxon>Halomonadaceae</taxon>
        <taxon>Kushneria</taxon>
    </lineage>
</organism>
<dbReference type="Gene3D" id="3.40.190.10">
    <property type="entry name" value="Periplasmic binding protein-like II"/>
    <property type="match status" value="1"/>
</dbReference>
<dbReference type="OrthoDB" id="9803988at2"/>
<dbReference type="GO" id="GO:0015833">
    <property type="term" value="P:peptide transport"/>
    <property type="evidence" value="ECO:0007669"/>
    <property type="project" value="TreeGrafter"/>
</dbReference>
<keyword evidence="5" id="KW-1185">Reference proteome</keyword>
<dbReference type="GO" id="GO:0043190">
    <property type="term" value="C:ATP-binding cassette (ABC) transporter complex"/>
    <property type="evidence" value="ECO:0007669"/>
    <property type="project" value="InterPro"/>
</dbReference>
<dbReference type="GO" id="GO:0030288">
    <property type="term" value="C:outer membrane-bounded periplasmic space"/>
    <property type="evidence" value="ECO:0007669"/>
    <property type="project" value="TreeGrafter"/>
</dbReference>
<feature type="signal peptide" evidence="2">
    <location>
        <begin position="1"/>
        <end position="26"/>
    </location>
</feature>
<dbReference type="PIRSF" id="PIRSF002741">
    <property type="entry name" value="MppA"/>
    <property type="match status" value="1"/>
</dbReference>
<dbReference type="EMBL" id="ONZI01000004">
    <property type="protein sequence ID" value="SPJ34712.1"/>
    <property type="molecule type" value="Genomic_DNA"/>
</dbReference>
<evidence type="ECO:0000256" key="1">
    <source>
        <dbReference type="ARBA" id="ARBA00022729"/>
    </source>
</evidence>
<dbReference type="RefSeq" id="WP_108843527.1">
    <property type="nucleotide sequence ID" value="NZ_ONZI01000004.1"/>
</dbReference>
<dbReference type="CDD" id="cd08497">
    <property type="entry name" value="MbnE-like"/>
    <property type="match status" value="1"/>
</dbReference>
<evidence type="ECO:0000259" key="3">
    <source>
        <dbReference type="Pfam" id="PF00496"/>
    </source>
</evidence>
<dbReference type="PANTHER" id="PTHR30290">
    <property type="entry name" value="PERIPLASMIC BINDING COMPONENT OF ABC TRANSPORTER"/>
    <property type="match status" value="1"/>
</dbReference>
<dbReference type="Pfam" id="PF00496">
    <property type="entry name" value="SBP_bac_5"/>
    <property type="match status" value="1"/>
</dbReference>
<dbReference type="Proteomes" id="UP000244934">
    <property type="component" value="Unassembled WGS sequence"/>
</dbReference>
<sequence length="615" mass="69703">MARMIREYVVLWVVLMMALPAGGVQAAPVSDVPTVHGLSLYDTPALPDGFDHFPWVNAHAPKGGDMVRSAPGSFDSLNPFIVRGNPADGLTSMGGLPFDTLMVESPGEPFSLYGLLAAGIRLDPDRRWMEIDLDTRAHFHDGSPVTADDVVTTFETLKTMGSPMYRAYYADVIGVKRLSPRTVRFEFGEHNSRELPLIVGQMPVLSAKDLQSRDITRPTLDPLMGSGPYRIASTQPGQRIVYQRDDHYWGKDLPVNKGRYNIDRLIFDYYRDPGVALTAFRAGRVDFRIETTARHWVTGYGFPAARQGLIKRVEIEDHNPAPMQGFVMNQRREIFKDRRVRQALGLAFDFDWLNRNLFYGLYARTRGFFDHSSMEATGVPGAAERALLSPWRDQLPGEVFDSPLPIESPETLRPRLKKALALLNEAGYEVKDNRMINRDTGRPLRFELLLSDARLERMALPMVRNLARLGVEVNLRTVDSSQYLVRMRQFDFDMTTAVIAQSNNPGNEQREYWGSEYADQPQSRNLIGLKSPVIDDLVNHIIRADSRRDLEAAAAALDRVLRWEFYVIPQYHSPVTRLAYWKKIAMPDQSPEYGLDLDSWWVDPQGASTMDAHQE</sequence>
<dbReference type="InterPro" id="IPR030678">
    <property type="entry name" value="Peptide/Ni-bd"/>
</dbReference>
<evidence type="ECO:0000256" key="2">
    <source>
        <dbReference type="SAM" id="SignalP"/>
    </source>
</evidence>
<dbReference type="InterPro" id="IPR039424">
    <property type="entry name" value="SBP_5"/>
</dbReference>
<feature type="domain" description="Solute-binding protein family 5" evidence="3">
    <location>
        <begin position="113"/>
        <end position="516"/>
    </location>
</feature>
<dbReference type="PANTHER" id="PTHR30290:SF64">
    <property type="entry name" value="ABC TRANSPORTER PERIPLASMIC BINDING PROTEIN"/>
    <property type="match status" value="1"/>
</dbReference>
<dbReference type="AlphaFoldDB" id="A0A2R8CPF5"/>
<keyword evidence="1 2" id="KW-0732">Signal</keyword>
<proteinExistence type="predicted"/>
<accession>A0A2R8CPF5</accession>
<name>A0A2R8CPF5_9GAMM</name>
<dbReference type="InterPro" id="IPR000914">
    <property type="entry name" value="SBP_5_dom"/>
</dbReference>
<gene>
    <name evidence="4" type="primary">appA</name>
    <name evidence="4" type="ORF">KSP9073_02758</name>
</gene>